<dbReference type="HOGENOM" id="CLU_1463441_0_0_1"/>
<evidence type="ECO:0000313" key="1">
    <source>
        <dbReference type="EnsemblPlants" id="OB06G24200.1"/>
    </source>
</evidence>
<dbReference type="EnsemblPlants" id="OB06G24200.1">
    <property type="protein sequence ID" value="OB06G24200.1"/>
    <property type="gene ID" value="OB06G24200"/>
</dbReference>
<proteinExistence type="predicted"/>
<evidence type="ECO:0000313" key="2">
    <source>
        <dbReference type="Proteomes" id="UP000006038"/>
    </source>
</evidence>
<reference evidence="1" key="1">
    <citation type="journal article" date="2013" name="Nat. Commun.">
        <title>Whole-genome sequencing of Oryza brachyantha reveals mechanisms underlying Oryza genome evolution.</title>
        <authorList>
            <person name="Chen J."/>
            <person name="Huang Q."/>
            <person name="Gao D."/>
            <person name="Wang J."/>
            <person name="Lang Y."/>
            <person name="Liu T."/>
            <person name="Li B."/>
            <person name="Bai Z."/>
            <person name="Luis Goicoechea J."/>
            <person name="Liang C."/>
            <person name="Chen C."/>
            <person name="Zhang W."/>
            <person name="Sun S."/>
            <person name="Liao Y."/>
            <person name="Zhang X."/>
            <person name="Yang L."/>
            <person name="Song C."/>
            <person name="Wang M."/>
            <person name="Shi J."/>
            <person name="Liu G."/>
            <person name="Liu J."/>
            <person name="Zhou H."/>
            <person name="Zhou W."/>
            <person name="Yu Q."/>
            <person name="An N."/>
            <person name="Chen Y."/>
            <person name="Cai Q."/>
            <person name="Wang B."/>
            <person name="Liu B."/>
            <person name="Min J."/>
            <person name="Huang Y."/>
            <person name="Wu H."/>
            <person name="Li Z."/>
            <person name="Zhang Y."/>
            <person name="Yin Y."/>
            <person name="Song W."/>
            <person name="Jiang J."/>
            <person name="Jackson S.A."/>
            <person name="Wing R.A."/>
            <person name="Wang J."/>
            <person name="Chen M."/>
        </authorList>
    </citation>
    <scope>NUCLEOTIDE SEQUENCE [LARGE SCALE GENOMIC DNA]</scope>
    <source>
        <strain evidence="1">cv. IRGC 101232</strain>
    </source>
</reference>
<organism evidence="1">
    <name type="scientific">Oryza brachyantha</name>
    <name type="common">malo sina</name>
    <dbReference type="NCBI Taxonomy" id="4533"/>
    <lineage>
        <taxon>Eukaryota</taxon>
        <taxon>Viridiplantae</taxon>
        <taxon>Streptophyta</taxon>
        <taxon>Embryophyta</taxon>
        <taxon>Tracheophyta</taxon>
        <taxon>Spermatophyta</taxon>
        <taxon>Magnoliopsida</taxon>
        <taxon>Liliopsida</taxon>
        <taxon>Poales</taxon>
        <taxon>Poaceae</taxon>
        <taxon>BOP clade</taxon>
        <taxon>Oryzoideae</taxon>
        <taxon>Oryzeae</taxon>
        <taxon>Oryzinae</taxon>
        <taxon>Oryza</taxon>
    </lineage>
</organism>
<dbReference type="AlphaFoldDB" id="J3MEH6"/>
<dbReference type="Proteomes" id="UP000006038">
    <property type="component" value="Chromosome 6"/>
</dbReference>
<dbReference type="Gramene" id="OB06G24200.1">
    <property type="protein sequence ID" value="OB06G24200.1"/>
    <property type="gene ID" value="OB06G24200"/>
</dbReference>
<accession>J3MEH6</accession>
<sequence length="185" mass="20661">MTSKVEAQSSHSIVLLCPQLHFPVPFHLSQQIESTIPSTWISCVTMTQYAAMSQVVKKMAEAIRRGTGATLQPQMHTLLMLWREELQQGKQHGHHQLVELRTKQSHACHRAGDIGYVCNHGTQLTEKTLDVTTLGSQTKVEPRIDITLLEGSREKLGQAWAKWFHGNKDGNRSGQGWVGQGQAQT</sequence>
<keyword evidence="2" id="KW-1185">Reference proteome</keyword>
<reference evidence="1" key="2">
    <citation type="submission" date="2013-04" db="UniProtKB">
        <authorList>
            <consortium name="EnsemblPlants"/>
        </authorList>
    </citation>
    <scope>IDENTIFICATION</scope>
</reference>
<name>J3MEH6_ORYBR</name>
<protein>
    <submittedName>
        <fullName evidence="1">Uncharacterized protein</fullName>
    </submittedName>
</protein>